<feature type="transmembrane region" description="Helical" evidence="2">
    <location>
        <begin position="153"/>
        <end position="171"/>
    </location>
</feature>
<dbReference type="HOGENOM" id="CLU_700203_0_0_1"/>
<keyword evidence="5" id="KW-1185">Reference proteome</keyword>
<organism evidence="4 5">
    <name type="scientific">Cladophialophora bantiana (strain ATCC 10958 / CBS 173.52 / CDC B-1940 / NIH 8579)</name>
    <name type="common">Xylohypha bantiana</name>
    <dbReference type="NCBI Taxonomy" id="1442370"/>
    <lineage>
        <taxon>Eukaryota</taxon>
        <taxon>Fungi</taxon>
        <taxon>Dikarya</taxon>
        <taxon>Ascomycota</taxon>
        <taxon>Pezizomycotina</taxon>
        <taxon>Eurotiomycetes</taxon>
        <taxon>Chaetothyriomycetidae</taxon>
        <taxon>Chaetothyriales</taxon>
        <taxon>Herpotrichiellaceae</taxon>
        <taxon>Cladophialophora</taxon>
    </lineage>
</organism>
<keyword evidence="3" id="KW-0732">Signal</keyword>
<dbReference type="OrthoDB" id="3945378at2759"/>
<evidence type="ECO:0000256" key="3">
    <source>
        <dbReference type="SAM" id="SignalP"/>
    </source>
</evidence>
<keyword evidence="2" id="KW-1133">Transmembrane helix</keyword>
<feature type="compositionally biased region" description="Low complexity" evidence="1">
    <location>
        <begin position="406"/>
        <end position="421"/>
    </location>
</feature>
<proteinExistence type="predicted"/>
<accession>A0A0D2EL68</accession>
<dbReference type="AlphaFoldDB" id="A0A0D2EL68"/>
<evidence type="ECO:0008006" key="6">
    <source>
        <dbReference type="Google" id="ProtNLM"/>
    </source>
</evidence>
<dbReference type="VEuPathDB" id="FungiDB:Z519_08539"/>
<feature type="transmembrane region" description="Helical" evidence="2">
    <location>
        <begin position="303"/>
        <end position="326"/>
    </location>
</feature>
<evidence type="ECO:0000313" key="5">
    <source>
        <dbReference type="Proteomes" id="UP000053789"/>
    </source>
</evidence>
<feature type="signal peptide" evidence="3">
    <location>
        <begin position="1"/>
        <end position="23"/>
    </location>
</feature>
<dbReference type="EMBL" id="KN846992">
    <property type="protein sequence ID" value="KIW90756.1"/>
    <property type="molecule type" value="Genomic_DNA"/>
</dbReference>
<sequence>MAVRNLCLFCLLTLFSLPAPSLGISIQSDIISKCNNATGPDDNCSIVGDGDFYGLGVRIGIYASWFASWVSNSFVRDAREICQSLDTNASFLFAIAIVVATYSSSGNIRVIDALILLLLSFGYLLSVMSLWGYRTLPENRKHFGGWGTHFRLMLMNAICAYGIWFWSVGMTDKLPKCNTREQCGGLKLWILVEVPVAGTGIQNLFLTFSCVIGAFYFTMFFAACLALIKLLREMIENDWKGWRVPFSWRLREKIAKAEPWPLNLPRGVRWSITISTFVWLVFAIVSVEMTLQINHVTGERVQTFIATAGQFIPLVIGGCTLLRVLWKVGLLGLPFKLLMVFLFPDVKPEGSDTTSTSSHETTFSEPDEQKWWWRAITTFLPWLCVFKYWRHARRRHPTRRKHHESAAGSHTSSSYTSALSN</sequence>
<feature type="chain" id="PRO_5002241291" description="Autophagy-related protein" evidence="3">
    <location>
        <begin position="24"/>
        <end position="421"/>
    </location>
</feature>
<feature type="transmembrane region" description="Helical" evidence="2">
    <location>
        <begin position="85"/>
        <end position="102"/>
    </location>
</feature>
<feature type="transmembrane region" description="Helical" evidence="2">
    <location>
        <begin position="270"/>
        <end position="291"/>
    </location>
</feature>
<reference evidence="4" key="1">
    <citation type="submission" date="2015-01" db="EMBL/GenBank/DDBJ databases">
        <title>The Genome Sequence of Cladophialophora bantiana CBS 173.52.</title>
        <authorList>
            <consortium name="The Broad Institute Genomics Platform"/>
            <person name="Cuomo C."/>
            <person name="de Hoog S."/>
            <person name="Gorbushina A."/>
            <person name="Stielow B."/>
            <person name="Teixiera M."/>
            <person name="Abouelleil A."/>
            <person name="Chapman S.B."/>
            <person name="Priest M."/>
            <person name="Young S.K."/>
            <person name="Wortman J."/>
            <person name="Nusbaum C."/>
            <person name="Birren B."/>
        </authorList>
    </citation>
    <scope>NUCLEOTIDE SEQUENCE [LARGE SCALE GENOMIC DNA]</scope>
    <source>
        <strain evidence="4">CBS 173.52</strain>
    </source>
</reference>
<dbReference type="GeneID" id="27701467"/>
<keyword evidence="2" id="KW-0472">Membrane</keyword>
<evidence type="ECO:0000256" key="2">
    <source>
        <dbReference type="SAM" id="Phobius"/>
    </source>
</evidence>
<feature type="transmembrane region" description="Helical" evidence="2">
    <location>
        <begin position="204"/>
        <end position="228"/>
    </location>
</feature>
<protein>
    <recommendedName>
        <fullName evidence="6">Autophagy-related protein</fullName>
    </recommendedName>
</protein>
<gene>
    <name evidence="4" type="ORF">Z519_08539</name>
</gene>
<feature type="transmembrane region" description="Helical" evidence="2">
    <location>
        <begin position="371"/>
        <end position="389"/>
    </location>
</feature>
<evidence type="ECO:0000256" key="1">
    <source>
        <dbReference type="SAM" id="MobiDB-lite"/>
    </source>
</evidence>
<dbReference type="Proteomes" id="UP000053789">
    <property type="component" value="Unassembled WGS sequence"/>
</dbReference>
<keyword evidence="2" id="KW-0812">Transmembrane</keyword>
<feature type="transmembrane region" description="Helical" evidence="2">
    <location>
        <begin position="114"/>
        <end position="133"/>
    </location>
</feature>
<evidence type="ECO:0000313" key="4">
    <source>
        <dbReference type="EMBL" id="KIW90756.1"/>
    </source>
</evidence>
<feature type="region of interest" description="Disordered" evidence="1">
    <location>
        <begin position="399"/>
        <end position="421"/>
    </location>
</feature>
<dbReference type="RefSeq" id="XP_016617425.1">
    <property type="nucleotide sequence ID" value="XM_016766267.1"/>
</dbReference>
<name>A0A0D2EL68_CLAB1</name>